<feature type="compositionally biased region" description="Basic and acidic residues" evidence="1">
    <location>
        <begin position="340"/>
        <end position="349"/>
    </location>
</feature>
<dbReference type="PANTHER" id="PTHR38791:SF1">
    <property type="entry name" value="TRANSCRIPTION FACTOR, PUTATIVE-RELATED"/>
    <property type="match status" value="1"/>
</dbReference>
<name>R0K0I7_EXST2</name>
<evidence type="ECO:0000256" key="1">
    <source>
        <dbReference type="SAM" id="MobiDB-lite"/>
    </source>
</evidence>
<dbReference type="InterPro" id="IPR053175">
    <property type="entry name" value="DHMBA_Reg_Transcription_Factor"/>
</dbReference>
<dbReference type="RefSeq" id="XP_008025262.1">
    <property type="nucleotide sequence ID" value="XM_008027071.1"/>
</dbReference>
<dbReference type="AlphaFoldDB" id="R0K0I7"/>
<dbReference type="Proteomes" id="UP000016935">
    <property type="component" value="Unassembled WGS sequence"/>
</dbReference>
<reference evidence="2 3" key="1">
    <citation type="journal article" date="2012" name="PLoS Pathog.">
        <title>Diverse lifestyles and strategies of plant pathogenesis encoded in the genomes of eighteen Dothideomycetes fungi.</title>
        <authorList>
            <person name="Ohm R.A."/>
            <person name="Feau N."/>
            <person name="Henrissat B."/>
            <person name="Schoch C.L."/>
            <person name="Horwitz B.A."/>
            <person name="Barry K.W."/>
            <person name="Condon B.J."/>
            <person name="Copeland A.C."/>
            <person name="Dhillon B."/>
            <person name="Glaser F."/>
            <person name="Hesse C.N."/>
            <person name="Kosti I."/>
            <person name="LaButti K."/>
            <person name="Lindquist E.A."/>
            <person name="Lucas S."/>
            <person name="Salamov A.A."/>
            <person name="Bradshaw R.E."/>
            <person name="Ciuffetti L."/>
            <person name="Hamelin R.C."/>
            <person name="Kema G.H.J."/>
            <person name="Lawrence C."/>
            <person name="Scott J.A."/>
            <person name="Spatafora J.W."/>
            <person name="Turgeon B.G."/>
            <person name="de Wit P.J.G.M."/>
            <person name="Zhong S."/>
            <person name="Goodwin S.B."/>
            <person name="Grigoriev I.V."/>
        </authorList>
    </citation>
    <scope>NUCLEOTIDE SEQUENCE [LARGE SCALE GENOMIC DNA]</scope>
    <source>
        <strain evidence="3">28A</strain>
    </source>
</reference>
<evidence type="ECO:0000313" key="3">
    <source>
        <dbReference type="Proteomes" id="UP000016935"/>
    </source>
</evidence>
<evidence type="ECO:0000313" key="2">
    <source>
        <dbReference type="EMBL" id="EOA86613.1"/>
    </source>
</evidence>
<sequence length="500" mass="55652">MEIVAQACPGIFITDSLIDQGVSFFMSRYATGVDQPSIQSKEYQDHLSTNGFHPLVATTMTALGIAGVANIRMDSRLKREATRWYLDAIKMANEAISSPKDVKADSTLIAVNLLGLYEATSNDATLMGWSNHVAGASSLIRIRGMDQFSTPAGQRTYLHTVGLLTMNCMGFGLPIPKFVHDLNTEIIKHLDTHDPRNRFFFLHIKTIDLRARILNQEMTLLQDMIEAALELDDIAINIFKDQTRDWDYDVVLCEKRPGIFEHFYHVYHTAIAAQTWNWVRYNRIYFHDIIRNSILMGFAATPPLLVGARYHEQLEASVRTLYQLQSDILASMPQFLHDVSGRESNRVSEDTGDSQIATPPPDSPPASSTSTSPRSPPEPKFVPKSLDQNFRGTSFGGGHSLKGSGSVKDRVPILRVGGGYSTVWALYVAGAMPMASHESQDFVLRCLKRIQQEFGIAQAKVLGRSLQRMQILASSGELPFRICPQYLPDGPEEPVENSCG</sequence>
<dbReference type="EMBL" id="KB908592">
    <property type="protein sequence ID" value="EOA86613.1"/>
    <property type="molecule type" value="Genomic_DNA"/>
</dbReference>
<dbReference type="Pfam" id="PF11951">
    <property type="entry name" value="Fungal_trans_2"/>
    <property type="match status" value="1"/>
</dbReference>
<protein>
    <submittedName>
        <fullName evidence="2">Uncharacterized protein</fullName>
    </submittedName>
</protein>
<dbReference type="STRING" id="671987.R0K0I7"/>
<dbReference type="PANTHER" id="PTHR38791">
    <property type="entry name" value="ZN(II)2CYS6 TRANSCRIPTION FACTOR (EUROFUNG)-RELATED-RELATED"/>
    <property type="match status" value="1"/>
</dbReference>
<reference evidence="2 3" key="2">
    <citation type="journal article" date="2013" name="PLoS Genet.">
        <title>Comparative genome structure, secondary metabolite, and effector coding capacity across Cochliobolus pathogens.</title>
        <authorList>
            <person name="Condon B.J."/>
            <person name="Leng Y."/>
            <person name="Wu D."/>
            <person name="Bushley K.E."/>
            <person name="Ohm R.A."/>
            <person name="Otillar R."/>
            <person name="Martin J."/>
            <person name="Schackwitz W."/>
            <person name="Grimwood J."/>
            <person name="MohdZainudin N."/>
            <person name="Xue C."/>
            <person name="Wang R."/>
            <person name="Manning V.A."/>
            <person name="Dhillon B."/>
            <person name="Tu Z.J."/>
            <person name="Steffenson B.J."/>
            <person name="Salamov A."/>
            <person name="Sun H."/>
            <person name="Lowry S."/>
            <person name="LaButti K."/>
            <person name="Han J."/>
            <person name="Copeland A."/>
            <person name="Lindquist E."/>
            <person name="Barry K."/>
            <person name="Schmutz J."/>
            <person name="Baker S.E."/>
            <person name="Ciuffetti L.M."/>
            <person name="Grigoriev I.V."/>
            <person name="Zhong S."/>
            <person name="Turgeon B.G."/>
        </authorList>
    </citation>
    <scope>NUCLEOTIDE SEQUENCE [LARGE SCALE GENOMIC DNA]</scope>
    <source>
        <strain evidence="3">28A</strain>
    </source>
</reference>
<keyword evidence="3" id="KW-1185">Reference proteome</keyword>
<organism evidence="2 3">
    <name type="scientific">Exserohilum turcicum (strain 28A)</name>
    <name type="common">Northern leaf blight fungus</name>
    <name type="synonym">Setosphaeria turcica</name>
    <dbReference type="NCBI Taxonomy" id="671987"/>
    <lineage>
        <taxon>Eukaryota</taxon>
        <taxon>Fungi</taxon>
        <taxon>Dikarya</taxon>
        <taxon>Ascomycota</taxon>
        <taxon>Pezizomycotina</taxon>
        <taxon>Dothideomycetes</taxon>
        <taxon>Pleosporomycetidae</taxon>
        <taxon>Pleosporales</taxon>
        <taxon>Pleosporineae</taxon>
        <taxon>Pleosporaceae</taxon>
        <taxon>Exserohilum</taxon>
    </lineage>
</organism>
<dbReference type="GeneID" id="19405707"/>
<gene>
    <name evidence="2" type="ORF">SETTUDRAFT_88452</name>
</gene>
<dbReference type="HOGENOM" id="CLU_013866_2_2_1"/>
<dbReference type="OrthoDB" id="2991872at2759"/>
<dbReference type="eggNOG" id="ENOG502SNKW">
    <property type="taxonomic scope" value="Eukaryota"/>
</dbReference>
<feature type="region of interest" description="Disordered" evidence="1">
    <location>
        <begin position="340"/>
        <end position="406"/>
    </location>
</feature>
<proteinExistence type="predicted"/>
<accession>R0K0I7</accession>
<dbReference type="InterPro" id="IPR021858">
    <property type="entry name" value="Fun_TF"/>
</dbReference>